<reference evidence="2 3" key="1">
    <citation type="submission" date="2020-03" db="EMBL/GenBank/DDBJ databases">
        <title>Metabolic flexibility allows generalist bacteria to become dominant in a frequently disturbed ecosystem.</title>
        <authorList>
            <person name="Chen Y.-J."/>
            <person name="Leung P.M."/>
            <person name="Bay S.K."/>
            <person name="Hugenholtz P."/>
            <person name="Kessler A.J."/>
            <person name="Shelley G."/>
            <person name="Waite D.W."/>
            <person name="Cook P.L."/>
            <person name="Greening C."/>
        </authorList>
    </citation>
    <scope>NUCLEOTIDE SEQUENCE [LARGE SCALE GENOMIC DNA]</scope>
    <source>
        <strain evidence="2">SS_bin_28</strain>
    </source>
</reference>
<evidence type="ECO:0000313" key="3">
    <source>
        <dbReference type="Proteomes" id="UP000547674"/>
    </source>
</evidence>
<proteinExistence type="predicted"/>
<accession>A0A7Y2H3W4</accession>
<protein>
    <submittedName>
        <fullName evidence="2">Uncharacterized protein</fullName>
    </submittedName>
</protein>
<feature type="signal peptide" evidence="1">
    <location>
        <begin position="1"/>
        <end position="22"/>
    </location>
</feature>
<name>A0A7Y2H3W4_UNCEI</name>
<dbReference type="EMBL" id="JABDJR010000703">
    <property type="protein sequence ID" value="NNF08569.1"/>
    <property type="molecule type" value="Genomic_DNA"/>
</dbReference>
<dbReference type="AlphaFoldDB" id="A0A7Y2H3W4"/>
<gene>
    <name evidence="2" type="ORF">HKN21_17540</name>
</gene>
<evidence type="ECO:0000256" key="1">
    <source>
        <dbReference type="SAM" id="SignalP"/>
    </source>
</evidence>
<comment type="caution">
    <text evidence="2">The sequence shown here is derived from an EMBL/GenBank/DDBJ whole genome shotgun (WGS) entry which is preliminary data.</text>
</comment>
<organism evidence="2 3">
    <name type="scientific">Eiseniibacteriota bacterium</name>
    <dbReference type="NCBI Taxonomy" id="2212470"/>
    <lineage>
        <taxon>Bacteria</taxon>
        <taxon>Candidatus Eiseniibacteriota</taxon>
    </lineage>
</organism>
<keyword evidence="1" id="KW-0732">Signal</keyword>
<sequence>MMLKTLFLSVLLFSFSGLAAHAGTQDNAKVALHISSWCDKAQPSTCCNAFGPLSESPRKTCADFSTDFPDTPGFYRPWLVVAQADPGVGISEVSFGISPLSDAQGFGFFGFYDCFGSSTTQLLDNEGGVRFVWDDCQNNVVGEDGVHAIAGSIYLYAYGGPAEFAVTPNYLEGETAIVVWDCNGERSELTSPGGIVGYQTPGFNPCVDEGVPTSESTWGKIKTSMGN</sequence>
<feature type="chain" id="PRO_5030746364" evidence="1">
    <location>
        <begin position="23"/>
        <end position="227"/>
    </location>
</feature>
<evidence type="ECO:0000313" key="2">
    <source>
        <dbReference type="EMBL" id="NNF08569.1"/>
    </source>
</evidence>
<dbReference type="Proteomes" id="UP000547674">
    <property type="component" value="Unassembled WGS sequence"/>
</dbReference>